<dbReference type="EMBL" id="SRRU01000008">
    <property type="protein sequence ID" value="TGN80254.1"/>
    <property type="molecule type" value="Genomic_DNA"/>
</dbReference>
<reference evidence="2 3" key="1">
    <citation type="submission" date="2019-04" db="EMBL/GenBank/DDBJ databases">
        <title>Streptomyces sp. nov. Bv016 isolated from bark of Buahinia variegata.</title>
        <authorList>
            <person name="Kanchanasin P."/>
            <person name="Tanasupawat S."/>
            <person name="Yuki M."/>
            <person name="Kudo T."/>
        </authorList>
    </citation>
    <scope>NUCLEOTIDE SEQUENCE [LARGE SCALE GENOMIC DNA]</scope>
    <source>
        <strain evidence="2 3">JCM 4765</strain>
    </source>
</reference>
<evidence type="ECO:0008006" key="4">
    <source>
        <dbReference type="Google" id="ProtNLM"/>
    </source>
</evidence>
<dbReference type="Proteomes" id="UP000298513">
    <property type="component" value="Unassembled WGS sequence"/>
</dbReference>
<dbReference type="SUPFAM" id="SSF51735">
    <property type="entry name" value="NAD(P)-binding Rossmann-fold domains"/>
    <property type="match status" value="1"/>
</dbReference>
<evidence type="ECO:0000313" key="3">
    <source>
        <dbReference type="Proteomes" id="UP000298513"/>
    </source>
</evidence>
<dbReference type="InterPro" id="IPR036291">
    <property type="entry name" value="NAD(P)-bd_dom_sf"/>
</dbReference>
<comment type="caution">
    <text evidence="2">The sequence shown here is derived from an EMBL/GenBank/DDBJ whole genome shotgun (WGS) entry which is preliminary data.</text>
</comment>
<dbReference type="PANTHER" id="PTHR10366">
    <property type="entry name" value="NAD DEPENDENT EPIMERASE/DEHYDRATASE"/>
    <property type="match status" value="1"/>
</dbReference>
<proteinExistence type="predicted"/>
<keyword evidence="3" id="KW-1185">Reference proteome</keyword>
<protein>
    <recommendedName>
        <fullName evidence="4">NAD-dependent epimerase/dehydratase family protein</fullName>
    </recommendedName>
</protein>
<accession>A0A4Z1DEI3</accession>
<evidence type="ECO:0000256" key="1">
    <source>
        <dbReference type="ARBA" id="ARBA00023002"/>
    </source>
</evidence>
<organism evidence="2 3">
    <name type="scientific">Streptomyces griseoluteus</name>
    <dbReference type="NCBI Taxonomy" id="29306"/>
    <lineage>
        <taxon>Bacteria</taxon>
        <taxon>Bacillati</taxon>
        <taxon>Actinomycetota</taxon>
        <taxon>Actinomycetes</taxon>
        <taxon>Kitasatosporales</taxon>
        <taxon>Streptomycetaceae</taxon>
        <taxon>Streptomyces</taxon>
    </lineage>
</organism>
<dbReference type="Gene3D" id="3.40.50.720">
    <property type="entry name" value="NAD(P)-binding Rossmann-like Domain"/>
    <property type="match status" value="1"/>
</dbReference>
<keyword evidence="1" id="KW-0560">Oxidoreductase</keyword>
<dbReference type="InterPro" id="IPR050425">
    <property type="entry name" value="NAD(P)_dehydrat-like"/>
</dbReference>
<dbReference type="PANTHER" id="PTHR10366:SF852">
    <property type="entry name" value="CINNAMOYL-COA REDUCTASE CAD2"/>
    <property type="match status" value="1"/>
</dbReference>
<name>A0A4Z1DEI3_STRGP</name>
<sequence>MTEGSWNTTSSLTREPYRYSKTLAKLEAWRIAQEQNRWRLVTVNPGLVIGPVLNSAPTSESFTIARQMASGRMRCGAPRIALTVVGVREIAYAHLAAAFLPDAEGRHLLAAESTDVDLARRLLPAYGSYPLPRRDLPEPLAVALAPAAGLERGYLRRDIGYDLRVDTTKSRRELGVRYRPAQASMEEMFAQVVGARGR</sequence>
<dbReference type="GO" id="GO:0016616">
    <property type="term" value="F:oxidoreductase activity, acting on the CH-OH group of donors, NAD or NADP as acceptor"/>
    <property type="evidence" value="ECO:0007669"/>
    <property type="project" value="TreeGrafter"/>
</dbReference>
<dbReference type="RefSeq" id="WP_167514123.1">
    <property type="nucleotide sequence ID" value="NZ_JBEPFF010000002.1"/>
</dbReference>
<evidence type="ECO:0000313" key="2">
    <source>
        <dbReference type="EMBL" id="TGN80254.1"/>
    </source>
</evidence>
<gene>
    <name evidence="2" type="ORF">E5082_22940</name>
</gene>
<dbReference type="AlphaFoldDB" id="A0A4Z1DEI3"/>